<dbReference type="CDD" id="cd02440">
    <property type="entry name" value="AdoMet_MTases"/>
    <property type="match status" value="1"/>
</dbReference>
<evidence type="ECO:0000256" key="3">
    <source>
        <dbReference type="ARBA" id="ARBA00022691"/>
    </source>
</evidence>
<dbReference type="SUPFAM" id="SSF53335">
    <property type="entry name" value="S-adenosyl-L-methionine-dependent methyltransferases"/>
    <property type="match status" value="1"/>
</dbReference>
<feature type="domain" description="Methyltransferase" evidence="4">
    <location>
        <begin position="48"/>
        <end position="144"/>
    </location>
</feature>
<evidence type="ECO:0000256" key="1">
    <source>
        <dbReference type="ARBA" id="ARBA00022603"/>
    </source>
</evidence>
<dbReference type="InterPro" id="IPR023576">
    <property type="entry name" value="UbiE/COQ5_MeTrFase_CS"/>
</dbReference>
<keyword evidence="3" id="KW-0949">S-adenosyl-L-methionine</keyword>
<evidence type="ECO:0000313" key="6">
    <source>
        <dbReference type="Proteomes" id="UP000199459"/>
    </source>
</evidence>
<evidence type="ECO:0000259" key="4">
    <source>
        <dbReference type="Pfam" id="PF13649"/>
    </source>
</evidence>
<dbReference type="PROSITE" id="PS01184">
    <property type="entry name" value="UBIE_2"/>
    <property type="match status" value="1"/>
</dbReference>
<evidence type="ECO:0000313" key="5">
    <source>
        <dbReference type="EMBL" id="SEM76923.1"/>
    </source>
</evidence>
<name>A0A1H8B2E1_9PROT</name>
<dbReference type="InterPro" id="IPR041698">
    <property type="entry name" value="Methyltransf_25"/>
</dbReference>
<reference evidence="5 6" key="1">
    <citation type="submission" date="2016-10" db="EMBL/GenBank/DDBJ databases">
        <authorList>
            <person name="de Groot N.N."/>
        </authorList>
    </citation>
    <scope>NUCLEOTIDE SEQUENCE [LARGE SCALE GENOMIC DNA]</scope>
    <source>
        <strain evidence="5 6">Nm22</strain>
    </source>
</reference>
<dbReference type="GO" id="GO:0008168">
    <property type="term" value="F:methyltransferase activity"/>
    <property type="evidence" value="ECO:0007669"/>
    <property type="project" value="UniProtKB-KW"/>
</dbReference>
<evidence type="ECO:0000256" key="2">
    <source>
        <dbReference type="ARBA" id="ARBA00022679"/>
    </source>
</evidence>
<dbReference type="InterPro" id="IPR029063">
    <property type="entry name" value="SAM-dependent_MTases_sf"/>
</dbReference>
<dbReference type="STRING" id="917.SAMN05216326_11562"/>
<dbReference type="EMBL" id="FOCP01000002">
    <property type="protein sequence ID" value="SEM76923.1"/>
    <property type="molecule type" value="Genomic_DNA"/>
</dbReference>
<dbReference type="Gene3D" id="3.40.50.150">
    <property type="entry name" value="Vaccinia Virus protein VP39"/>
    <property type="match status" value="1"/>
</dbReference>
<dbReference type="Pfam" id="PF13649">
    <property type="entry name" value="Methyltransf_25"/>
    <property type="match status" value="1"/>
</dbReference>
<protein>
    <submittedName>
        <fullName evidence="5">Ubiquinone/menaquinone biosynthesis C-methylase UbiE</fullName>
    </submittedName>
</protein>
<dbReference type="OrthoDB" id="8595155at2"/>
<dbReference type="AlphaFoldDB" id="A0A1H8B2E1"/>
<keyword evidence="1 5" id="KW-0489">Methyltransferase</keyword>
<dbReference type="PANTHER" id="PTHR43591:SF24">
    <property type="entry name" value="2-METHOXY-6-POLYPRENYL-1,4-BENZOQUINOL METHYLASE, MITOCHONDRIAL"/>
    <property type="match status" value="1"/>
</dbReference>
<keyword evidence="2" id="KW-0808">Transferase</keyword>
<dbReference type="Proteomes" id="UP000199459">
    <property type="component" value="Unassembled WGS sequence"/>
</dbReference>
<proteinExistence type="predicted"/>
<organism evidence="5 6">
    <name type="scientific">Nitrosomonas marina</name>
    <dbReference type="NCBI Taxonomy" id="917"/>
    <lineage>
        <taxon>Bacteria</taxon>
        <taxon>Pseudomonadati</taxon>
        <taxon>Pseudomonadota</taxon>
        <taxon>Betaproteobacteria</taxon>
        <taxon>Nitrosomonadales</taxon>
        <taxon>Nitrosomonadaceae</taxon>
        <taxon>Nitrosomonas</taxon>
    </lineage>
</organism>
<dbReference type="RefSeq" id="WP_090627370.1">
    <property type="nucleotide sequence ID" value="NZ_FOCP01000002.1"/>
</dbReference>
<sequence>MARKKYVPALGFHCLTSFYDRVAGCAGYGYRFWYALMIQARLADGQRVLDLGCGTGSLAVLIKQYYPGIDISALDCDHAMLIQAGRKAEKRQAGIHFVRAFAEHTPYPDRHFDRVLSSLLFHHLSSDSKALAASELLRVLKPGGELYVMDWGRAASRLMRYLFYTVQLMDGFDSTRDNIAGRLPEIFERAGFCEVVKLQAVNTVFGTLAFYRAVKKTGSGNSLLL</sequence>
<accession>A0A1H8B2E1</accession>
<dbReference type="PANTHER" id="PTHR43591">
    <property type="entry name" value="METHYLTRANSFERASE"/>
    <property type="match status" value="1"/>
</dbReference>
<keyword evidence="5" id="KW-0830">Ubiquinone</keyword>
<gene>
    <name evidence="5" type="ORF">SAMN05216325_10264</name>
</gene>
<dbReference type="GO" id="GO:0032259">
    <property type="term" value="P:methylation"/>
    <property type="evidence" value="ECO:0007669"/>
    <property type="project" value="UniProtKB-KW"/>
</dbReference>